<dbReference type="Proteomes" id="UP001165296">
    <property type="component" value="Unassembled WGS sequence"/>
</dbReference>
<keyword evidence="3" id="KW-0378">Hydrolase</keyword>
<comment type="caution">
    <text evidence="3">The sequence shown here is derived from an EMBL/GenBank/DDBJ whole genome shotgun (WGS) entry which is preliminary data.</text>
</comment>
<dbReference type="Pfam" id="PF09992">
    <property type="entry name" value="NAGPA"/>
    <property type="match status" value="1"/>
</dbReference>
<feature type="chain" id="PRO_5047054886" evidence="1">
    <location>
        <begin position="24"/>
        <end position="241"/>
    </location>
</feature>
<sequence length="241" mass="26520">MPAKVARALLGLVLVVAVACSSAQPEKDSRFVSYRVDLRTQTLRLYWKDDVGQPLHSLQRLNAWLQGRGQRLVFGMNAGMYKADNAPQGLFIQDSRVVTPLDTTTGSGNFYLLPNGVFYTTVAHQAVVCPTAAFRYSKAIAYATQSGPMLVVGGRIHPAFKPGSPNLNVRNGVGVLPDGRVVCAMSKEPISLYDFAEYFRRQGCRNALYLDGLVSRTYLPEQQWVQTDGNFGVMIGVTEPR</sequence>
<evidence type="ECO:0000313" key="4">
    <source>
        <dbReference type="Proteomes" id="UP001165296"/>
    </source>
</evidence>
<dbReference type="EMBL" id="JAJADR010000008">
    <property type="protein sequence ID" value="MCB2410581.1"/>
    <property type="molecule type" value="Genomic_DNA"/>
</dbReference>
<organism evidence="3 4">
    <name type="scientific">Hymenobacter lucidus</name>
    <dbReference type="NCBI Taxonomy" id="2880930"/>
    <lineage>
        <taxon>Bacteria</taxon>
        <taxon>Pseudomonadati</taxon>
        <taxon>Bacteroidota</taxon>
        <taxon>Cytophagia</taxon>
        <taxon>Cytophagales</taxon>
        <taxon>Hymenobacteraceae</taxon>
        <taxon>Hymenobacter</taxon>
    </lineage>
</organism>
<evidence type="ECO:0000256" key="1">
    <source>
        <dbReference type="SAM" id="SignalP"/>
    </source>
</evidence>
<gene>
    <name evidence="3" type="ORF">LGH74_21505</name>
</gene>
<dbReference type="PROSITE" id="PS51257">
    <property type="entry name" value="PROKAR_LIPOPROTEIN"/>
    <property type="match status" value="1"/>
</dbReference>
<protein>
    <submittedName>
        <fullName evidence="3">Phosphodiester glycosidase family protein</fullName>
    </submittedName>
</protein>
<keyword evidence="4" id="KW-1185">Reference proteome</keyword>
<dbReference type="GO" id="GO:0016798">
    <property type="term" value="F:hydrolase activity, acting on glycosyl bonds"/>
    <property type="evidence" value="ECO:0007669"/>
    <property type="project" value="UniProtKB-KW"/>
</dbReference>
<accession>A0ABS8AXQ6</accession>
<feature type="domain" description="Phosphodiester glycosidase" evidence="2">
    <location>
        <begin position="72"/>
        <end position="220"/>
    </location>
</feature>
<keyword evidence="1" id="KW-0732">Signal</keyword>
<evidence type="ECO:0000313" key="3">
    <source>
        <dbReference type="EMBL" id="MCB2410581.1"/>
    </source>
</evidence>
<dbReference type="InterPro" id="IPR018711">
    <property type="entry name" value="NAGPA"/>
</dbReference>
<proteinExistence type="predicted"/>
<feature type="signal peptide" evidence="1">
    <location>
        <begin position="1"/>
        <end position="23"/>
    </location>
</feature>
<keyword evidence="3" id="KW-0326">Glycosidase</keyword>
<reference evidence="3" key="1">
    <citation type="submission" date="2021-10" db="EMBL/GenBank/DDBJ databases">
        <authorList>
            <person name="Dean J.D."/>
            <person name="Kim M.K."/>
            <person name="Newey C.N."/>
            <person name="Stoker T.S."/>
            <person name="Thompson D.W."/>
            <person name="Grose J.H."/>
        </authorList>
    </citation>
    <scope>NUCLEOTIDE SEQUENCE</scope>
    <source>
        <strain evidence="3">BT178</strain>
    </source>
</reference>
<evidence type="ECO:0000259" key="2">
    <source>
        <dbReference type="Pfam" id="PF09992"/>
    </source>
</evidence>
<dbReference type="RefSeq" id="WP_226179609.1">
    <property type="nucleotide sequence ID" value="NZ_JAJADR010000008.1"/>
</dbReference>
<name>A0ABS8AXQ6_9BACT</name>